<protein>
    <submittedName>
        <fullName evidence="2">Uncharacterized protein</fullName>
    </submittedName>
</protein>
<reference evidence="2" key="1">
    <citation type="journal article" date="2021" name="Proc. Natl. Acad. Sci. U.S.A.">
        <title>Three genomes in the algal genus Volvox reveal the fate of a haploid sex-determining region after a transition to homothallism.</title>
        <authorList>
            <person name="Yamamoto K."/>
            <person name="Hamaji T."/>
            <person name="Kawai-Toyooka H."/>
            <person name="Matsuzaki R."/>
            <person name="Takahashi F."/>
            <person name="Nishimura Y."/>
            <person name="Kawachi M."/>
            <person name="Noguchi H."/>
            <person name="Minakuchi Y."/>
            <person name="Umen J.G."/>
            <person name="Toyoda A."/>
            <person name="Nozaki H."/>
        </authorList>
    </citation>
    <scope>NUCLEOTIDE SEQUENCE</scope>
    <source>
        <strain evidence="3">NIES-3785</strain>
        <strain evidence="2">NIES-3786</strain>
    </source>
</reference>
<dbReference type="AlphaFoldDB" id="A0A8J4D151"/>
<comment type="caution">
    <text evidence="2">The sequence shown here is derived from an EMBL/GenBank/DDBJ whole genome shotgun (WGS) entry which is preliminary data.</text>
</comment>
<name>A0A8J4D151_9CHLO</name>
<organism evidence="2 4">
    <name type="scientific">Volvox reticuliferus</name>
    <dbReference type="NCBI Taxonomy" id="1737510"/>
    <lineage>
        <taxon>Eukaryota</taxon>
        <taxon>Viridiplantae</taxon>
        <taxon>Chlorophyta</taxon>
        <taxon>core chlorophytes</taxon>
        <taxon>Chlorophyceae</taxon>
        <taxon>CS clade</taxon>
        <taxon>Chlamydomonadales</taxon>
        <taxon>Volvocaceae</taxon>
        <taxon>Volvox</taxon>
    </lineage>
</organism>
<feature type="compositionally biased region" description="Polar residues" evidence="1">
    <location>
        <begin position="17"/>
        <end position="27"/>
    </location>
</feature>
<dbReference type="EMBL" id="BNCP01000086">
    <property type="protein sequence ID" value="GIL93010.1"/>
    <property type="molecule type" value="Genomic_DNA"/>
</dbReference>
<evidence type="ECO:0000313" key="2">
    <source>
        <dbReference type="EMBL" id="GIL93010.1"/>
    </source>
</evidence>
<gene>
    <name evidence="2" type="ORF">Vretifemale_20425</name>
    <name evidence="3" type="ORF">Vretimale_15450</name>
</gene>
<keyword evidence="4" id="KW-1185">Reference proteome</keyword>
<feature type="region of interest" description="Disordered" evidence="1">
    <location>
        <begin position="1"/>
        <end position="61"/>
    </location>
</feature>
<feature type="compositionally biased region" description="Basic and acidic residues" evidence="1">
    <location>
        <begin position="50"/>
        <end position="61"/>
    </location>
</feature>
<evidence type="ECO:0000256" key="1">
    <source>
        <dbReference type="SAM" id="MobiDB-lite"/>
    </source>
</evidence>
<feature type="region of interest" description="Disordered" evidence="1">
    <location>
        <begin position="166"/>
        <end position="218"/>
    </location>
</feature>
<proteinExistence type="predicted"/>
<dbReference type="Proteomes" id="UP000722791">
    <property type="component" value="Unassembled WGS sequence"/>
</dbReference>
<dbReference type="OrthoDB" id="549688at2759"/>
<dbReference type="EMBL" id="BNCQ01000041">
    <property type="protein sequence ID" value="GIM12058.1"/>
    <property type="molecule type" value="Genomic_DNA"/>
</dbReference>
<accession>A0A8J4D151</accession>
<sequence length="218" mass="23402">MHGHPSKTGTAGRGKQSFETKQTASASTKRRSPRCPVEGNLEAALPASLEPEHSRTRCDKKCKAKSFQPVTCKISGAPSRNKSQRLVVKRVNFAPGPLTAPAGGPDGHPVAEGRIAKPVRILDGRFTRGVTVTKKDVQELDLPDLLGNEQYHHSMTKLKIRVGLLPTRPPARPHVSRPMTAAGKQPKRRNAAAVDMGSASNSSSGTIGGRRKRRCGDP</sequence>
<evidence type="ECO:0000313" key="3">
    <source>
        <dbReference type="EMBL" id="GIM12058.1"/>
    </source>
</evidence>
<feature type="compositionally biased region" description="Basic residues" evidence="1">
    <location>
        <begin position="209"/>
        <end position="218"/>
    </location>
</feature>
<evidence type="ECO:0000313" key="4">
    <source>
        <dbReference type="Proteomes" id="UP000747110"/>
    </source>
</evidence>
<dbReference type="Proteomes" id="UP000747110">
    <property type="component" value="Unassembled WGS sequence"/>
</dbReference>